<protein>
    <submittedName>
        <fullName evidence="1">Unnamed protein product</fullName>
    </submittedName>
</protein>
<evidence type="ECO:0000313" key="1">
    <source>
        <dbReference type="EMBL" id="GMF56792.1"/>
    </source>
</evidence>
<accession>A0A9W7D454</accession>
<proteinExistence type="predicted"/>
<dbReference type="OrthoDB" id="167077at2759"/>
<dbReference type="Proteomes" id="UP001165121">
    <property type="component" value="Unassembled WGS sequence"/>
</dbReference>
<evidence type="ECO:0000313" key="2">
    <source>
        <dbReference type="Proteomes" id="UP001165121"/>
    </source>
</evidence>
<comment type="caution">
    <text evidence="1">The sequence shown here is derived from an EMBL/GenBank/DDBJ whole genome shotgun (WGS) entry which is preliminary data.</text>
</comment>
<gene>
    <name evidence="1" type="ORF">Pfra01_002414600</name>
</gene>
<sequence>MVWKCIERSNFHLNFVAAYERMNYDILVHKVDQCAQKLTTLYCTTFDTVSKDIRKDADHRSDGGIVNIPELLEKYDDKLAAKMMTHLHKLDGDVNVILEDKRFIKWSTDQLSRWKRYKTDQAAHWRRLIDGQVNNIFLYESLVEGYKKKLRDEANGMFRDGKFKKLTLQEQQRKFDTLFDKLVTQASEQNPPFNEEVAQHVDQVFADNKDLVWVSKAGLRTAKLTSTIYPTQKCNLHAIEYSIKKDIKQTLAGVTEYSDGIVGKCIQLTKVALVNAEKEMPVSDAMKKQVFRNVNKLIRTELQRIQMKWDSENSVAARFASCRPQMKSYFENLGKGCWGVA</sequence>
<reference evidence="1" key="1">
    <citation type="submission" date="2023-04" db="EMBL/GenBank/DDBJ databases">
        <title>Phytophthora fragariaefolia NBRC 109709.</title>
        <authorList>
            <person name="Ichikawa N."/>
            <person name="Sato H."/>
            <person name="Tonouchi N."/>
        </authorList>
    </citation>
    <scope>NUCLEOTIDE SEQUENCE</scope>
    <source>
        <strain evidence="1">NBRC 109709</strain>
    </source>
</reference>
<dbReference type="AlphaFoldDB" id="A0A9W7D454"/>
<dbReference type="EMBL" id="BSXT01004114">
    <property type="protein sequence ID" value="GMF56792.1"/>
    <property type="molecule type" value="Genomic_DNA"/>
</dbReference>
<organism evidence="1 2">
    <name type="scientific">Phytophthora fragariaefolia</name>
    <dbReference type="NCBI Taxonomy" id="1490495"/>
    <lineage>
        <taxon>Eukaryota</taxon>
        <taxon>Sar</taxon>
        <taxon>Stramenopiles</taxon>
        <taxon>Oomycota</taxon>
        <taxon>Peronosporomycetes</taxon>
        <taxon>Peronosporales</taxon>
        <taxon>Peronosporaceae</taxon>
        <taxon>Phytophthora</taxon>
    </lineage>
</organism>
<keyword evidence="2" id="KW-1185">Reference proteome</keyword>
<name>A0A9W7D454_9STRA</name>